<feature type="compositionally biased region" description="Polar residues" evidence="1">
    <location>
        <begin position="1"/>
        <end position="10"/>
    </location>
</feature>
<feature type="compositionally biased region" description="Low complexity" evidence="1">
    <location>
        <begin position="11"/>
        <end position="24"/>
    </location>
</feature>
<dbReference type="EMBL" id="JAGINP010000038">
    <property type="protein sequence ID" value="MBP2297003.1"/>
    <property type="molecule type" value="Genomic_DNA"/>
</dbReference>
<keyword evidence="3" id="KW-1185">Reference proteome</keyword>
<gene>
    <name evidence="2" type="ORF">J2851_006822</name>
</gene>
<reference evidence="2 3" key="1">
    <citation type="submission" date="2021-03" db="EMBL/GenBank/DDBJ databases">
        <title>Genomic Encyclopedia of Type Strains, Phase III (KMG-III): the genomes of soil and plant-associated and newly described type strains.</title>
        <authorList>
            <person name="Whitman W."/>
        </authorList>
    </citation>
    <scope>NUCLEOTIDE SEQUENCE [LARGE SCALE GENOMIC DNA]</scope>
    <source>
        <strain evidence="2 3">IMMIB AFH-6</strain>
    </source>
</reference>
<evidence type="ECO:0000256" key="1">
    <source>
        <dbReference type="SAM" id="MobiDB-lite"/>
    </source>
</evidence>
<evidence type="ECO:0000313" key="3">
    <source>
        <dbReference type="Proteomes" id="UP000781958"/>
    </source>
</evidence>
<accession>A0ABS4SWS0</accession>
<protein>
    <submittedName>
        <fullName evidence="2">Uncharacterized protein</fullName>
    </submittedName>
</protein>
<comment type="caution">
    <text evidence="2">The sequence shown here is derived from an EMBL/GenBank/DDBJ whole genome shotgun (WGS) entry which is preliminary data.</text>
</comment>
<organism evidence="2 3">
    <name type="scientific">Azospirillum rugosum</name>
    <dbReference type="NCBI Taxonomy" id="416170"/>
    <lineage>
        <taxon>Bacteria</taxon>
        <taxon>Pseudomonadati</taxon>
        <taxon>Pseudomonadota</taxon>
        <taxon>Alphaproteobacteria</taxon>
        <taxon>Rhodospirillales</taxon>
        <taxon>Azospirillaceae</taxon>
        <taxon>Azospirillum</taxon>
    </lineage>
</organism>
<dbReference type="RefSeq" id="WP_209773075.1">
    <property type="nucleotide sequence ID" value="NZ_JAGINP010000038.1"/>
</dbReference>
<feature type="region of interest" description="Disordered" evidence="1">
    <location>
        <begin position="1"/>
        <end position="46"/>
    </location>
</feature>
<dbReference type="Proteomes" id="UP000781958">
    <property type="component" value="Unassembled WGS sequence"/>
</dbReference>
<proteinExistence type="predicted"/>
<sequence length="65" mass="6921">MVATPSGISGTSAPPDTTPDTSPARAKVEGTYRREHRSESRTESSCVRRVAVVIDGQARPVPDPE</sequence>
<name>A0ABS4SWS0_9PROT</name>
<feature type="compositionally biased region" description="Basic and acidic residues" evidence="1">
    <location>
        <begin position="26"/>
        <end position="42"/>
    </location>
</feature>
<evidence type="ECO:0000313" key="2">
    <source>
        <dbReference type="EMBL" id="MBP2297003.1"/>
    </source>
</evidence>